<evidence type="ECO:0000256" key="4">
    <source>
        <dbReference type="ARBA" id="ARBA00022679"/>
    </source>
</evidence>
<dbReference type="CDD" id="cd00609">
    <property type="entry name" value="AAT_like"/>
    <property type="match status" value="1"/>
</dbReference>
<evidence type="ECO:0000256" key="3">
    <source>
        <dbReference type="ARBA" id="ARBA00022576"/>
    </source>
</evidence>
<dbReference type="PANTHER" id="PTHR46383">
    <property type="entry name" value="ASPARTATE AMINOTRANSFERASE"/>
    <property type="match status" value="1"/>
</dbReference>
<dbReference type="EMBL" id="JAUHLN010000002">
    <property type="protein sequence ID" value="MDN4073325.1"/>
    <property type="molecule type" value="Genomic_DNA"/>
</dbReference>
<protein>
    <recommendedName>
        <fullName evidence="6">Aminotransferase</fullName>
        <ecNumber evidence="6">2.6.1.-</ecNumber>
    </recommendedName>
</protein>
<dbReference type="Pfam" id="PF00155">
    <property type="entry name" value="Aminotran_1_2"/>
    <property type="match status" value="1"/>
</dbReference>
<dbReference type="RefSeq" id="WP_290399460.1">
    <property type="nucleotide sequence ID" value="NZ_JAUHLN010000002.1"/>
</dbReference>
<dbReference type="EC" id="2.6.1.-" evidence="6"/>
<dbReference type="PROSITE" id="PS00105">
    <property type="entry name" value="AA_TRANSFER_CLASS_1"/>
    <property type="match status" value="1"/>
</dbReference>
<keyword evidence="3 6" id="KW-0032">Aminotransferase</keyword>
<comment type="similarity">
    <text evidence="2 6">Belongs to the class-I pyridoxal-phosphate-dependent aminotransferase family.</text>
</comment>
<keyword evidence="9" id="KW-1185">Reference proteome</keyword>
<name>A0ABT8E604_9BACL</name>
<dbReference type="InterPro" id="IPR015422">
    <property type="entry name" value="PyrdxlP-dep_Trfase_small"/>
</dbReference>
<reference evidence="8" key="1">
    <citation type="submission" date="2023-06" db="EMBL/GenBank/DDBJ databases">
        <title>Draft Genome Sequences of Representative Paenibacillus Polymyxa, Bacillus cereus, Fictibacillus sp., and Brevibacillus agri Strains Isolated from Amazonian Dark Earth.</title>
        <authorList>
            <person name="Pellegrinetti T.A."/>
            <person name="Cunha I.C.M."/>
            <person name="Chaves M.G."/>
            <person name="Freitas A.S."/>
            <person name="Silva A.V.R."/>
            <person name="Tsai S.M."/>
            <person name="Mendes L.W."/>
        </authorList>
    </citation>
    <scope>NUCLEOTIDE SEQUENCE</scope>
    <source>
        <strain evidence="8">CENA-BCM004</strain>
    </source>
</reference>
<dbReference type="Proteomes" id="UP001168694">
    <property type="component" value="Unassembled WGS sequence"/>
</dbReference>
<evidence type="ECO:0000313" key="8">
    <source>
        <dbReference type="EMBL" id="MDN4073325.1"/>
    </source>
</evidence>
<evidence type="ECO:0000256" key="6">
    <source>
        <dbReference type="RuleBase" id="RU000481"/>
    </source>
</evidence>
<proteinExistence type="inferred from homology"/>
<dbReference type="InterPro" id="IPR015424">
    <property type="entry name" value="PyrdxlP-dep_Trfase"/>
</dbReference>
<dbReference type="InterPro" id="IPR004838">
    <property type="entry name" value="NHTrfase_class1_PyrdxlP-BS"/>
</dbReference>
<evidence type="ECO:0000256" key="2">
    <source>
        <dbReference type="ARBA" id="ARBA00007441"/>
    </source>
</evidence>
<organism evidence="8 9">
    <name type="scientific">Fictibacillus terranigra</name>
    <dbReference type="NCBI Taxonomy" id="3058424"/>
    <lineage>
        <taxon>Bacteria</taxon>
        <taxon>Bacillati</taxon>
        <taxon>Bacillota</taxon>
        <taxon>Bacilli</taxon>
        <taxon>Bacillales</taxon>
        <taxon>Fictibacillaceae</taxon>
        <taxon>Fictibacillus</taxon>
    </lineage>
</organism>
<dbReference type="Gene3D" id="3.40.640.10">
    <property type="entry name" value="Type I PLP-dependent aspartate aminotransferase-like (Major domain)"/>
    <property type="match status" value="1"/>
</dbReference>
<dbReference type="PANTHER" id="PTHR46383:SF4">
    <property type="entry name" value="AMINOTRANSFERASE"/>
    <property type="match status" value="1"/>
</dbReference>
<dbReference type="SUPFAM" id="SSF53383">
    <property type="entry name" value="PLP-dependent transferases"/>
    <property type="match status" value="1"/>
</dbReference>
<evidence type="ECO:0000256" key="5">
    <source>
        <dbReference type="ARBA" id="ARBA00022898"/>
    </source>
</evidence>
<keyword evidence="4 6" id="KW-0808">Transferase</keyword>
<dbReference type="NCBIfam" id="NF005817">
    <property type="entry name" value="PRK07683.1"/>
    <property type="match status" value="1"/>
</dbReference>
<gene>
    <name evidence="8" type="ORF">QYF49_09945</name>
</gene>
<evidence type="ECO:0000259" key="7">
    <source>
        <dbReference type="Pfam" id="PF00155"/>
    </source>
</evidence>
<comment type="caution">
    <text evidence="8">The sequence shown here is derived from an EMBL/GenBank/DDBJ whole genome shotgun (WGS) entry which is preliminary data.</text>
</comment>
<comment type="cofactor">
    <cofactor evidence="1 6">
        <name>pyridoxal 5'-phosphate</name>
        <dbReference type="ChEBI" id="CHEBI:597326"/>
    </cofactor>
</comment>
<feature type="domain" description="Aminotransferase class I/classII large" evidence="7">
    <location>
        <begin position="30"/>
        <end position="377"/>
    </location>
</feature>
<dbReference type="GO" id="GO:0008483">
    <property type="term" value="F:transaminase activity"/>
    <property type="evidence" value="ECO:0007669"/>
    <property type="project" value="UniProtKB-KW"/>
</dbReference>
<dbReference type="Gene3D" id="3.90.1150.10">
    <property type="entry name" value="Aspartate Aminotransferase, domain 1"/>
    <property type="match status" value="1"/>
</dbReference>
<dbReference type="InterPro" id="IPR015421">
    <property type="entry name" value="PyrdxlP-dep_Trfase_major"/>
</dbReference>
<evidence type="ECO:0000256" key="1">
    <source>
        <dbReference type="ARBA" id="ARBA00001933"/>
    </source>
</evidence>
<evidence type="ECO:0000313" key="9">
    <source>
        <dbReference type="Proteomes" id="UP001168694"/>
    </source>
</evidence>
<dbReference type="InterPro" id="IPR050596">
    <property type="entry name" value="AspAT/PAT-like"/>
</dbReference>
<dbReference type="InterPro" id="IPR004839">
    <property type="entry name" value="Aminotransferase_I/II_large"/>
</dbReference>
<keyword evidence="5" id="KW-0663">Pyridoxal phosphate</keyword>
<sequence length="402" mass="45392">MKHLVNKRVKKLEVTGIRKFSNMLVDYPEAINLTLGQPDFHTPDHIKNIGISAIIENKTDYTLNAGLLELRTAVSNMMYDKYRLAYNPENEIIITNGASEAIDTAFRTILEEGCEVILPAPSYPGYEPLIELCGAVPVYLDTSRNGFLLTAEMIEKHITKKTRCIVLTYPSNPTGKLIGEGELEKIARLLIEKEIFVISDEIYSELVYDGSHHSIASYSSLRAKTIVVNGISKSHSMTGWRIGYVCAPSYLAEEMLKVHMYNSVCASSISQYAAIEALTNGTNDPLEMRKEYKKRRDYMYERLVNMGFDVVKPDGAFYLFPSIKKWNMKSFDFAMQLLRSEGVGVVPGDAFTPFGEGFIRISFANSLQQLEEGLNRIERFVKNKKINRANIPKGLVPKNRIE</sequence>
<accession>A0ABT8E604</accession>